<organism evidence="8 9">
    <name type="scientific">Geomicrobium sediminis</name>
    <dbReference type="NCBI Taxonomy" id="1347788"/>
    <lineage>
        <taxon>Bacteria</taxon>
        <taxon>Bacillati</taxon>
        <taxon>Bacillota</taxon>
        <taxon>Bacilli</taxon>
        <taxon>Bacillales</taxon>
        <taxon>Geomicrobium</taxon>
    </lineage>
</organism>
<evidence type="ECO:0000256" key="5">
    <source>
        <dbReference type="HAMAP-Rule" id="MF_02126"/>
    </source>
</evidence>
<dbReference type="HAMAP" id="MF_02126">
    <property type="entry name" value="RF_methyltr_PrmC"/>
    <property type="match status" value="1"/>
</dbReference>
<dbReference type="PROSITE" id="PS00092">
    <property type="entry name" value="N6_MTASE"/>
    <property type="match status" value="1"/>
</dbReference>
<evidence type="ECO:0000259" key="7">
    <source>
        <dbReference type="Pfam" id="PF17827"/>
    </source>
</evidence>
<accession>A0ABS2P7R2</accession>
<feature type="domain" description="Methyltransferase small" evidence="6">
    <location>
        <begin position="107"/>
        <end position="196"/>
    </location>
</feature>
<dbReference type="InterPro" id="IPR004556">
    <property type="entry name" value="HemK-like"/>
</dbReference>
<comment type="function">
    <text evidence="5">Methylates the class 1 translation termination release factors RF1/PrfA and RF2/PrfB on the glutamine residue of the universally conserved GGQ motif.</text>
</comment>
<evidence type="ECO:0000259" key="6">
    <source>
        <dbReference type="Pfam" id="PF05175"/>
    </source>
</evidence>
<dbReference type="CDD" id="cd02440">
    <property type="entry name" value="AdoMet_MTases"/>
    <property type="match status" value="1"/>
</dbReference>
<evidence type="ECO:0000256" key="1">
    <source>
        <dbReference type="ARBA" id="ARBA00022603"/>
    </source>
</evidence>
<keyword evidence="1 5" id="KW-0489">Methyltransferase</keyword>
<feature type="binding site" evidence="5">
    <location>
        <position position="147"/>
    </location>
    <ligand>
        <name>S-adenosyl-L-methionine</name>
        <dbReference type="ChEBI" id="CHEBI:59789"/>
    </ligand>
</feature>
<dbReference type="Gene3D" id="1.10.8.10">
    <property type="entry name" value="DNA helicase RuvA subunit, C-terminal domain"/>
    <property type="match status" value="1"/>
</dbReference>
<feature type="domain" description="Release factor glutamine methyltransferase N-terminal" evidence="7">
    <location>
        <begin position="9"/>
        <end position="77"/>
    </location>
</feature>
<dbReference type="Pfam" id="PF05175">
    <property type="entry name" value="MTS"/>
    <property type="match status" value="1"/>
</dbReference>
<feature type="binding site" evidence="5">
    <location>
        <begin position="190"/>
        <end position="193"/>
    </location>
    <ligand>
        <name>substrate</name>
    </ligand>
</feature>
<dbReference type="PANTHER" id="PTHR18895">
    <property type="entry name" value="HEMK METHYLTRANSFERASE"/>
    <property type="match status" value="1"/>
</dbReference>
<comment type="caution">
    <text evidence="8">The sequence shown here is derived from an EMBL/GenBank/DDBJ whole genome shotgun (WGS) entry which is preliminary data.</text>
</comment>
<evidence type="ECO:0000313" key="9">
    <source>
        <dbReference type="Proteomes" id="UP000741863"/>
    </source>
</evidence>
<dbReference type="SUPFAM" id="SSF53335">
    <property type="entry name" value="S-adenosyl-L-methionine-dependent methyltransferases"/>
    <property type="match status" value="1"/>
</dbReference>
<dbReference type="EMBL" id="JAFBEC010000001">
    <property type="protein sequence ID" value="MBM7631447.1"/>
    <property type="molecule type" value="Genomic_DNA"/>
</dbReference>
<dbReference type="InterPro" id="IPR019874">
    <property type="entry name" value="RF_methyltr_PrmC"/>
</dbReference>
<evidence type="ECO:0000313" key="8">
    <source>
        <dbReference type="EMBL" id="MBM7631447.1"/>
    </source>
</evidence>
<dbReference type="NCBIfam" id="TIGR00536">
    <property type="entry name" value="hemK_fam"/>
    <property type="match status" value="1"/>
</dbReference>
<feature type="binding site" evidence="5">
    <location>
        <position position="190"/>
    </location>
    <ligand>
        <name>S-adenosyl-L-methionine</name>
        <dbReference type="ChEBI" id="CHEBI:59789"/>
    </ligand>
</feature>
<dbReference type="NCBIfam" id="TIGR03534">
    <property type="entry name" value="RF_mod_PrmC"/>
    <property type="match status" value="1"/>
</dbReference>
<dbReference type="InterPro" id="IPR029063">
    <property type="entry name" value="SAM-dependent_MTases_sf"/>
</dbReference>
<keyword evidence="3 5" id="KW-0949">S-adenosyl-L-methionine</keyword>
<gene>
    <name evidence="5" type="primary">prmC</name>
    <name evidence="8" type="ORF">JOD17_000538</name>
</gene>
<dbReference type="Proteomes" id="UP000741863">
    <property type="component" value="Unassembled WGS sequence"/>
</dbReference>
<keyword evidence="2 5" id="KW-0808">Transferase</keyword>
<evidence type="ECO:0000256" key="2">
    <source>
        <dbReference type="ARBA" id="ARBA00022679"/>
    </source>
</evidence>
<evidence type="ECO:0000256" key="3">
    <source>
        <dbReference type="ARBA" id="ARBA00022691"/>
    </source>
</evidence>
<dbReference type="RefSeq" id="WP_204695569.1">
    <property type="nucleotide sequence ID" value="NZ_JAFBEC010000001.1"/>
</dbReference>
<protein>
    <recommendedName>
        <fullName evidence="5">Release factor glutamine methyltransferase</fullName>
        <shortName evidence="5">RF MTase</shortName>
        <ecNumber evidence="5">2.1.1.297</ecNumber>
    </recommendedName>
    <alternativeName>
        <fullName evidence="5">N5-glutamine methyltransferase PrmC</fullName>
    </alternativeName>
    <alternativeName>
        <fullName evidence="5">Protein-(glutamine-N5) MTase PrmC</fullName>
    </alternativeName>
    <alternativeName>
        <fullName evidence="5">Protein-glutamine N-methyltransferase PrmC</fullName>
    </alternativeName>
</protein>
<comment type="similarity">
    <text evidence="5">Belongs to the protein N5-glutamine methyltransferase family. PrmC subfamily.</text>
</comment>
<dbReference type="InterPro" id="IPR002052">
    <property type="entry name" value="DNA_methylase_N6_adenine_CS"/>
</dbReference>
<dbReference type="EC" id="2.1.1.297" evidence="5"/>
<dbReference type="GO" id="GO:0102559">
    <property type="term" value="F:peptide chain release factor N(5)-glutamine methyltransferase activity"/>
    <property type="evidence" value="ECO:0007669"/>
    <property type="project" value="UniProtKB-EC"/>
</dbReference>
<reference evidence="8 9" key="1">
    <citation type="submission" date="2021-01" db="EMBL/GenBank/DDBJ databases">
        <title>Genomic Encyclopedia of Type Strains, Phase IV (KMG-IV): sequencing the most valuable type-strain genomes for metagenomic binning, comparative biology and taxonomic classification.</title>
        <authorList>
            <person name="Goeker M."/>
        </authorList>
    </citation>
    <scope>NUCLEOTIDE SEQUENCE [LARGE SCALE GENOMIC DNA]</scope>
    <source>
        <strain evidence="8 9">DSM 25540</strain>
    </source>
</reference>
<keyword evidence="9" id="KW-1185">Reference proteome</keyword>
<dbReference type="Gene3D" id="3.40.50.150">
    <property type="entry name" value="Vaccinia Virus protein VP39"/>
    <property type="match status" value="1"/>
</dbReference>
<dbReference type="InterPro" id="IPR007848">
    <property type="entry name" value="Small_mtfrase_dom"/>
</dbReference>
<comment type="catalytic activity">
    <reaction evidence="4 5">
        <text>L-glutaminyl-[peptide chain release factor] + S-adenosyl-L-methionine = N(5)-methyl-L-glutaminyl-[peptide chain release factor] + S-adenosyl-L-homocysteine + H(+)</text>
        <dbReference type="Rhea" id="RHEA:42896"/>
        <dbReference type="Rhea" id="RHEA-COMP:10271"/>
        <dbReference type="Rhea" id="RHEA-COMP:10272"/>
        <dbReference type="ChEBI" id="CHEBI:15378"/>
        <dbReference type="ChEBI" id="CHEBI:30011"/>
        <dbReference type="ChEBI" id="CHEBI:57856"/>
        <dbReference type="ChEBI" id="CHEBI:59789"/>
        <dbReference type="ChEBI" id="CHEBI:61891"/>
        <dbReference type="EC" id="2.1.1.297"/>
    </reaction>
</comment>
<dbReference type="InterPro" id="IPR040758">
    <property type="entry name" value="PrmC_N"/>
</dbReference>
<dbReference type="PANTHER" id="PTHR18895:SF74">
    <property type="entry name" value="MTRF1L RELEASE FACTOR GLUTAMINE METHYLTRANSFERASE"/>
    <property type="match status" value="1"/>
</dbReference>
<evidence type="ECO:0000256" key="4">
    <source>
        <dbReference type="ARBA" id="ARBA00048391"/>
    </source>
</evidence>
<dbReference type="InterPro" id="IPR050320">
    <property type="entry name" value="N5-glutamine_MTase"/>
</dbReference>
<proteinExistence type="inferred from homology"/>
<sequence>MKDVTYVYEALNWASSFLESKEKEAHAAVWIMEDLLGVEGIEFQLKRREELREDQKVSYQAAIERFIAGEPVQYISGQASFYGRKFNVNEHVLIPRPETEELIELALKLMQEKGFRAPKIADIATGSGAISVTLSLECKEARVVATDISKRALEVASGNAKKLGATRVAFREGDLTGPLVGETYNVIVSNPPYIPIAEVEKLHEHVKNQEPHLALAGGEDGLLFYVRLAEELPGILAEDGIVLLEIGYDQGPTVSSLMEKAFPHAHVRIHQDLNGKDRIISIT</sequence>
<dbReference type="GO" id="GO:0032259">
    <property type="term" value="P:methylation"/>
    <property type="evidence" value="ECO:0007669"/>
    <property type="project" value="UniProtKB-KW"/>
</dbReference>
<name>A0ABS2P7R2_9BACL</name>
<comment type="caution">
    <text evidence="5">Lacks conserved residue(s) required for the propagation of feature annotation.</text>
</comment>
<dbReference type="Pfam" id="PF17827">
    <property type="entry name" value="PrmC_N"/>
    <property type="match status" value="1"/>
</dbReference>